<dbReference type="AlphaFoldDB" id="W4FWI2"/>
<feature type="region of interest" description="Disordered" evidence="1">
    <location>
        <begin position="538"/>
        <end position="565"/>
    </location>
</feature>
<protein>
    <submittedName>
        <fullName evidence="2">Uncharacterized protein</fullName>
    </submittedName>
</protein>
<proteinExistence type="predicted"/>
<name>W4FWI2_APHAT</name>
<dbReference type="OrthoDB" id="75211at2759"/>
<dbReference type="RefSeq" id="XP_009839236.1">
    <property type="nucleotide sequence ID" value="XM_009840934.1"/>
</dbReference>
<dbReference type="EMBL" id="KI913161">
    <property type="protein sequence ID" value="ETV71296.1"/>
    <property type="molecule type" value="Genomic_DNA"/>
</dbReference>
<feature type="compositionally biased region" description="Low complexity" evidence="1">
    <location>
        <begin position="551"/>
        <end position="565"/>
    </location>
</feature>
<dbReference type="VEuPathDB" id="FungiDB:H257_13428"/>
<organism evidence="2">
    <name type="scientific">Aphanomyces astaci</name>
    <name type="common">Crayfish plague agent</name>
    <dbReference type="NCBI Taxonomy" id="112090"/>
    <lineage>
        <taxon>Eukaryota</taxon>
        <taxon>Sar</taxon>
        <taxon>Stramenopiles</taxon>
        <taxon>Oomycota</taxon>
        <taxon>Saprolegniomycetes</taxon>
        <taxon>Saprolegniales</taxon>
        <taxon>Verrucalvaceae</taxon>
        <taxon>Aphanomyces</taxon>
    </lineage>
</organism>
<reference evidence="2" key="1">
    <citation type="submission" date="2013-12" db="EMBL/GenBank/DDBJ databases">
        <title>The Genome Sequence of Aphanomyces astaci APO3.</title>
        <authorList>
            <consortium name="The Broad Institute Genomics Platform"/>
            <person name="Russ C."/>
            <person name="Tyler B."/>
            <person name="van West P."/>
            <person name="Dieguez-Uribeondo J."/>
            <person name="Young S.K."/>
            <person name="Zeng Q."/>
            <person name="Gargeya S."/>
            <person name="Fitzgerald M."/>
            <person name="Abouelleil A."/>
            <person name="Alvarado L."/>
            <person name="Chapman S.B."/>
            <person name="Gainer-Dewar J."/>
            <person name="Goldberg J."/>
            <person name="Griggs A."/>
            <person name="Gujja S."/>
            <person name="Hansen M."/>
            <person name="Howarth C."/>
            <person name="Imamovic A."/>
            <person name="Ireland A."/>
            <person name="Larimer J."/>
            <person name="McCowan C."/>
            <person name="Murphy C."/>
            <person name="Pearson M."/>
            <person name="Poon T.W."/>
            <person name="Priest M."/>
            <person name="Roberts A."/>
            <person name="Saif S."/>
            <person name="Shea T."/>
            <person name="Sykes S."/>
            <person name="Wortman J."/>
            <person name="Nusbaum C."/>
            <person name="Birren B."/>
        </authorList>
    </citation>
    <scope>NUCLEOTIDE SEQUENCE [LARGE SCALE GENOMIC DNA]</scope>
    <source>
        <strain evidence="2">APO3</strain>
    </source>
</reference>
<accession>W4FWI2</accession>
<evidence type="ECO:0000256" key="1">
    <source>
        <dbReference type="SAM" id="MobiDB-lite"/>
    </source>
</evidence>
<feature type="compositionally biased region" description="Pro residues" evidence="1">
    <location>
        <begin position="541"/>
        <end position="550"/>
    </location>
</feature>
<dbReference type="GeneID" id="20815424"/>
<sequence>MLPAFESWLSTAFPASPPKKGSKGAAARLLKPLHRRPELNQNQTNQTQNQVHLLRRQTASLPALGQTRPPDPKLQQLARFHSLVAECSYESTTPTSSSTTSRTATTSGPRLEFFTALTSVHQQDIGMHMPCTFVCDGAGSFTLLYTVTPTILQVKMYPSTVAVTKDAHRIVNLLSRRNTSDAQTVLACYKVPLGPGNDIHFLHSKLAILQHLETIAHNPTQVAALQEYIQPKGSKAWLVRSVWQPKHPFVWVLTDQNHHFTNTKCMDSCHIDKSTSSSSWPVPKGLTANLVRVLEPTLNVKFQQVVVDLIQNDQGQWWLIQVKAFRCKRATDYLFVNFCVDHFEHEWDHHLTSLHPKDRNRLYNQVLFCDTCYPQYAAQKTPVLCPSVPPLLPTTHTRSPANMQPTTRLQERADNTNALLASLEAALIVPDAIQSPECDQSSQPNDLAATTTVCEPQITTARHCSSMIERKRLLPHDEPHDAALEPSAVPGTGSTTPTVAPQLMATNHTTQLTSPEVVVISALPAPKSASQHLDTLWSKLAPPPLHPQQPPLSTALSSTTSTTSSSSSIVVLPQETVDVDAARIFYDEPYKNQVVSTIRSHFHSMHAVRVACRSPDLATLALHTLFLEIRDECIEGQYGLFNGAFPDNTTSHTFTPYYTMPLCRP</sequence>
<gene>
    <name evidence="2" type="ORF">H257_13428</name>
</gene>
<evidence type="ECO:0000313" key="2">
    <source>
        <dbReference type="EMBL" id="ETV71296.1"/>
    </source>
</evidence>